<name>A0AAV5JE25_9ROSI</name>
<dbReference type="PANTHER" id="PTHR45738">
    <property type="entry name" value="POLYPHOSPHOINOSITIDE PHOSPHATASE"/>
    <property type="match status" value="1"/>
</dbReference>
<dbReference type="GO" id="GO:0046856">
    <property type="term" value="P:phosphatidylinositol dephosphorylation"/>
    <property type="evidence" value="ECO:0007669"/>
    <property type="project" value="InterPro"/>
</dbReference>
<dbReference type="AlphaFoldDB" id="A0AAV5JE25"/>
<evidence type="ECO:0008006" key="4">
    <source>
        <dbReference type="Google" id="ProtNLM"/>
    </source>
</evidence>
<organism evidence="2 3">
    <name type="scientific">Rubroshorea leprosula</name>
    <dbReference type="NCBI Taxonomy" id="152421"/>
    <lineage>
        <taxon>Eukaryota</taxon>
        <taxon>Viridiplantae</taxon>
        <taxon>Streptophyta</taxon>
        <taxon>Embryophyta</taxon>
        <taxon>Tracheophyta</taxon>
        <taxon>Spermatophyta</taxon>
        <taxon>Magnoliopsida</taxon>
        <taxon>eudicotyledons</taxon>
        <taxon>Gunneridae</taxon>
        <taxon>Pentapetalae</taxon>
        <taxon>rosids</taxon>
        <taxon>malvids</taxon>
        <taxon>Malvales</taxon>
        <taxon>Dipterocarpaceae</taxon>
        <taxon>Rubroshorea</taxon>
    </lineage>
</organism>
<dbReference type="Proteomes" id="UP001054252">
    <property type="component" value="Unassembled WGS sequence"/>
</dbReference>
<accession>A0AAV5JE25</accession>
<comment type="caution">
    <text evidence="2">The sequence shown here is derived from an EMBL/GenBank/DDBJ whole genome shotgun (WGS) entry which is preliminary data.</text>
</comment>
<proteinExistence type="predicted"/>
<evidence type="ECO:0000313" key="3">
    <source>
        <dbReference type="Proteomes" id="UP001054252"/>
    </source>
</evidence>
<keyword evidence="3" id="KW-1185">Reference proteome</keyword>
<evidence type="ECO:0000313" key="2">
    <source>
        <dbReference type="EMBL" id="GKV09105.1"/>
    </source>
</evidence>
<dbReference type="InterPro" id="IPR043573">
    <property type="entry name" value="Fig4-like"/>
</dbReference>
<protein>
    <recommendedName>
        <fullName evidence="4">Schlafen AlbA-2 domain-containing protein</fullName>
    </recommendedName>
</protein>
<dbReference type="GO" id="GO:0043813">
    <property type="term" value="F:phosphatidylinositol-3,5-bisphosphate 5-phosphatase activity"/>
    <property type="evidence" value="ECO:0007669"/>
    <property type="project" value="InterPro"/>
</dbReference>
<evidence type="ECO:0000256" key="1">
    <source>
        <dbReference type="ARBA" id="ARBA00022801"/>
    </source>
</evidence>
<dbReference type="PANTHER" id="PTHR45738:SF5">
    <property type="entry name" value="POLYPHOSPHOINOSITIDE PHOSPHATASE"/>
    <property type="match status" value="1"/>
</dbReference>
<dbReference type="EMBL" id="BPVZ01000030">
    <property type="protein sequence ID" value="GKV09105.1"/>
    <property type="molecule type" value="Genomic_DNA"/>
</dbReference>
<gene>
    <name evidence="2" type="ORF">SLEP1_g20652</name>
</gene>
<sequence length="79" mass="9002">MKLFTGFLEQRFYVIGSDRNKRFFRILKIDRSEPSDLNISEDPMVYSPQEMKNLLQMIAEGNHATGGLTFVGKAYGIAV</sequence>
<keyword evidence="1" id="KW-0378">Hydrolase</keyword>
<reference evidence="2 3" key="1">
    <citation type="journal article" date="2021" name="Commun. Biol.">
        <title>The genome of Shorea leprosula (Dipterocarpaceae) highlights the ecological relevance of drought in aseasonal tropical rainforests.</title>
        <authorList>
            <person name="Ng K.K.S."/>
            <person name="Kobayashi M.J."/>
            <person name="Fawcett J.A."/>
            <person name="Hatakeyama M."/>
            <person name="Paape T."/>
            <person name="Ng C.H."/>
            <person name="Ang C.C."/>
            <person name="Tnah L.H."/>
            <person name="Lee C.T."/>
            <person name="Nishiyama T."/>
            <person name="Sese J."/>
            <person name="O'Brien M.J."/>
            <person name="Copetti D."/>
            <person name="Mohd Noor M.I."/>
            <person name="Ong R.C."/>
            <person name="Putra M."/>
            <person name="Sireger I.Z."/>
            <person name="Indrioko S."/>
            <person name="Kosugi Y."/>
            <person name="Izuno A."/>
            <person name="Isagi Y."/>
            <person name="Lee S.L."/>
            <person name="Shimizu K.K."/>
        </authorList>
    </citation>
    <scope>NUCLEOTIDE SEQUENCE [LARGE SCALE GENOMIC DNA]</scope>
    <source>
        <strain evidence="2">214</strain>
    </source>
</reference>